<dbReference type="EMBL" id="FUWX01000046">
    <property type="protein sequence ID" value="SKA11840.1"/>
    <property type="molecule type" value="Genomic_DNA"/>
</dbReference>
<dbReference type="STRING" id="180163.SAMN02745174_02604"/>
<accession>A0A1T4R701</accession>
<evidence type="ECO:0000313" key="1">
    <source>
        <dbReference type="EMBL" id="SKA11840.1"/>
    </source>
</evidence>
<keyword evidence="2" id="KW-1185">Reference proteome</keyword>
<dbReference type="Proteomes" id="UP000191153">
    <property type="component" value="Unassembled WGS sequence"/>
</dbReference>
<name>A0A1T4R701_9FUSO</name>
<sequence length="192" mass="23140">MNEFKIIKISDLLRYSKNEKDFKSVSNLIYKETIKLENKKEELIYNGNIEDLYKTINYLHRDYPCFEEWYFNKVVPELKENKREILLYFRPCKSGEKKLKLAALAILKNTNLEKKICTFRVSEEYRGEGIAKILFEECFDVLGTKTPLITISEARVKEFQKYIELYNFKCVQKKRGLYVEDKMEYIYNERID</sequence>
<organism evidence="1 2">
    <name type="scientific">Cetobacterium ceti</name>
    <dbReference type="NCBI Taxonomy" id="180163"/>
    <lineage>
        <taxon>Bacteria</taxon>
        <taxon>Fusobacteriati</taxon>
        <taxon>Fusobacteriota</taxon>
        <taxon>Fusobacteriia</taxon>
        <taxon>Fusobacteriales</taxon>
        <taxon>Fusobacteriaceae</taxon>
        <taxon>Cetobacterium</taxon>
    </lineage>
</organism>
<protein>
    <recommendedName>
        <fullName evidence="3">N-acetyltransferase domain-containing protein</fullName>
    </recommendedName>
</protein>
<dbReference type="RefSeq" id="WP_078694997.1">
    <property type="nucleotide sequence ID" value="NZ_FUWX01000046.1"/>
</dbReference>
<proteinExistence type="predicted"/>
<evidence type="ECO:0008006" key="3">
    <source>
        <dbReference type="Google" id="ProtNLM"/>
    </source>
</evidence>
<dbReference type="OrthoDB" id="1949423at2"/>
<reference evidence="1 2" key="1">
    <citation type="submission" date="2017-02" db="EMBL/GenBank/DDBJ databases">
        <authorList>
            <person name="Peterson S.W."/>
        </authorList>
    </citation>
    <scope>NUCLEOTIDE SEQUENCE [LARGE SCALE GENOMIC DNA]</scope>
    <source>
        <strain evidence="1 2">ATCC 700028</strain>
    </source>
</reference>
<dbReference type="AlphaFoldDB" id="A0A1T4R701"/>
<dbReference type="CDD" id="cd04301">
    <property type="entry name" value="NAT_SF"/>
    <property type="match status" value="1"/>
</dbReference>
<gene>
    <name evidence="1" type="ORF">SAMN02745174_02604</name>
</gene>
<evidence type="ECO:0000313" key="2">
    <source>
        <dbReference type="Proteomes" id="UP000191153"/>
    </source>
</evidence>